<reference evidence="13" key="1">
    <citation type="submission" date="2016-10" db="EMBL/GenBank/DDBJ databases">
        <authorList>
            <person name="Varghese N."/>
            <person name="Submissions S."/>
        </authorList>
    </citation>
    <scope>NUCLEOTIDE SEQUENCE [LARGE SCALE GENOMIC DNA]</scope>
    <source>
        <strain evidence="13">DSM 24740</strain>
    </source>
</reference>
<keyword evidence="4 8" id="KW-0812">Transmembrane</keyword>
<dbReference type="Pfam" id="PF07715">
    <property type="entry name" value="Plug"/>
    <property type="match status" value="1"/>
</dbReference>
<feature type="domain" description="TonB-dependent receptor-like beta-barrel" evidence="10">
    <location>
        <begin position="446"/>
        <end position="897"/>
    </location>
</feature>
<dbReference type="Proteomes" id="UP000199021">
    <property type="component" value="Unassembled WGS sequence"/>
</dbReference>
<dbReference type="NCBIfam" id="TIGR04056">
    <property type="entry name" value="OMP_RagA_SusC"/>
    <property type="match status" value="1"/>
</dbReference>
<feature type="domain" description="TonB-dependent receptor plug" evidence="11">
    <location>
        <begin position="127"/>
        <end position="232"/>
    </location>
</feature>
<dbReference type="InParanoid" id="A0A1H8Z115"/>
<dbReference type="PROSITE" id="PS52016">
    <property type="entry name" value="TONB_DEPENDENT_REC_3"/>
    <property type="match status" value="1"/>
</dbReference>
<evidence type="ECO:0000256" key="7">
    <source>
        <dbReference type="ARBA" id="ARBA00023237"/>
    </source>
</evidence>
<comment type="similarity">
    <text evidence="8 9">Belongs to the TonB-dependent receptor family.</text>
</comment>
<evidence type="ECO:0000256" key="4">
    <source>
        <dbReference type="ARBA" id="ARBA00022692"/>
    </source>
</evidence>
<dbReference type="STRING" id="478744.SAMN05444359_101130"/>
<evidence type="ECO:0000313" key="13">
    <source>
        <dbReference type="Proteomes" id="UP000199021"/>
    </source>
</evidence>
<evidence type="ECO:0000313" key="12">
    <source>
        <dbReference type="EMBL" id="SEP58209.1"/>
    </source>
</evidence>
<evidence type="ECO:0000256" key="3">
    <source>
        <dbReference type="ARBA" id="ARBA00022452"/>
    </source>
</evidence>
<dbReference type="InterPro" id="IPR023997">
    <property type="entry name" value="TonB-dep_OMP_SusC/RagA_CS"/>
</dbReference>
<proteinExistence type="inferred from homology"/>
<evidence type="ECO:0000259" key="11">
    <source>
        <dbReference type="Pfam" id="PF07715"/>
    </source>
</evidence>
<accession>A0A1H8Z115</accession>
<dbReference type="Gene3D" id="2.170.130.10">
    <property type="entry name" value="TonB-dependent receptor, plug domain"/>
    <property type="match status" value="1"/>
</dbReference>
<evidence type="ECO:0000256" key="5">
    <source>
        <dbReference type="ARBA" id="ARBA00023077"/>
    </source>
</evidence>
<evidence type="ECO:0000256" key="8">
    <source>
        <dbReference type="PROSITE-ProRule" id="PRU01360"/>
    </source>
</evidence>
<evidence type="ECO:0000256" key="9">
    <source>
        <dbReference type="RuleBase" id="RU003357"/>
    </source>
</evidence>
<keyword evidence="3 8" id="KW-1134">Transmembrane beta strand</keyword>
<dbReference type="InterPro" id="IPR023996">
    <property type="entry name" value="TonB-dep_OMP_SusC/RagA"/>
</dbReference>
<dbReference type="SUPFAM" id="SSF56935">
    <property type="entry name" value="Porins"/>
    <property type="match status" value="1"/>
</dbReference>
<keyword evidence="5 9" id="KW-0798">TonB box</keyword>
<name>A0A1H8Z115_9BACT</name>
<keyword evidence="2 8" id="KW-0813">Transport</keyword>
<gene>
    <name evidence="12" type="ORF">SAMN05444359_101130</name>
</gene>
<dbReference type="GO" id="GO:0009279">
    <property type="term" value="C:cell outer membrane"/>
    <property type="evidence" value="ECO:0007669"/>
    <property type="project" value="UniProtKB-SubCell"/>
</dbReference>
<dbReference type="Gene3D" id="2.60.40.1120">
    <property type="entry name" value="Carboxypeptidase-like, regulatory domain"/>
    <property type="match status" value="1"/>
</dbReference>
<organism evidence="12 13">
    <name type="scientific">Neolewinella agarilytica</name>
    <dbReference type="NCBI Taxonomy" id="478744"/>
    <lineage>
        <taxon>Bacteria</taxon>
        <taxon>Pseudomonadati</taxon>
        <taxon>Bacteroidota</taxon>
        <taxon>Saprospiria</taxon>
        <taxon>Saprospirales</taxon>
        <taxon>Lewinellaceae</taxon>
        <taxon>Neolewinella</taxon>
    </lineage>
</organism>
<keyword evidence="6 8" id="KW-0472">Membrane</keyword>
<dbReference type="Pfam" id="PF00593">
    <property type="entry name" value="TonB_dep_Rec_b-barrel"/>
    <property type="match status" value="1"/>
</dbReference>
<dbReference type="SUPFAM" id="SSF49464">
    <property type="entry name" value="Carboxypeptidase regulatory domain-like"/>
    <property type="match status" value="1"/>
</dbReference>
<evidence type="ECO:0000256" key="2">
    <source>
        <dbReference type="ARBA" id="ARBA00022448"/>
    </source>
</evidence>
<dbReference type="InterPro" id="IPR000531">
    <property type="entry name" value="Beta-barrel_TonB"/>
</dbReference>
<sequence length="1094" mass="118002">MKVFQHYLPNPGGTKSGRSLFVTLLLLLCTGWVAAQTVSGTVYDETGFGLVGATILVDGTTTGTVTDLDGTYSIQADANDVLIISFTGYTTQRITVGSQSKIDISLEPDVAILDQVVVTGYSQQRKGDITGAVAVLDTDELTSIAATSVNQQLSGRATGVQTSTSGAAGDGTNVRIRGISSFTSNDPLTIVDGVPQVNNFLNNINPNDIESVQILKDASAASIYGTRALNGVIIITTKTGKSGKPKITYDAYYGIQGHERGWDDILIQDPLEYANLFYDSYTNQGQLPGEATIYGQSGEPVIPQYIYVCPDCRNADGSVNRDAYSYPNNLIMEANPDGTNWWEETMSAAPITDHTLAISGGTDAGSYRISANYQDQQGTMDNTYFQRMSVRANSQWSLGKVTIGENLNISRVTSVGVPGGGQNEQGTLMQIVKAQPIIPVYDISGERFASGKTTGLSNGSNPVGQTVYNKDDVGEYDAIVGSMFAELEIIDGLNFKSLVGINYSVGGAVDWSNPTWENSEPTTVNGFSENLSRNYNWVWTNTLNYNKTFNERHNVGVLLGYESLRERGRGISGSFGQYFISDLSARYLSASLANPETRNVSSGGSEHTLLSQFGQLSYALDNKYLFTATIRRDGSSRFGPENRFGIFPAASFGWRVSDEAFMDNVNFLTDLKLRIGYGVVGNENFRNYGFVNNFGGGTGSTFYAIGGGNSLATGYTATALGDATTGWEEKTTTNVGVDATVLDGKLSVNLDVYTSTVDGLLFNPALPLTAGTPAPPFSNVGSMENNGFDLGLNWRPEIGDFKFNISANISQYTNEIVAIDGSQTEFFGRGGPGTRIGNIQINRLGESIGSFYGFQQNGIWQSQAEIDAANAIDGDASSVFQANAAPGRFRWQDIDSYDPETGELTGVPDGLINDADITIIGNPHPDLTAGLNIGVNYKAFDFTAFFFGSFGNDIFNSTKQFTIFRQFDTNADRRLVTDAWTPQNPNTDLPALDINDTESRRPSSFYVEDGSYIRLAQLQLGYTFPGTFGGDVLSNLRVYVQGQNLFTITDYSGLDPALSSFGTGNSDADDLFMGVDFGNYPTTRIFMVGVNASF</sequence>
<keyword evidence="7 8" id="KW-0998">Cell outer membrane</keyword>
<dbReference type="InterPro" id="IPR036942">
    <property type="entry name" value="Beta-barrel_TonB_sf"/>
</dbReference>
<dbReference type="AlphaFoldDB" id="A0A1H8Z115"/>
<dbReference type="InterPro" id="IPR039426">
    <property type="entry name" value="TonB-dep_rcpt-like"/>
</dbReference>
<dbReference type="RefSeq" id="WP_090164871.1">
    <property type="nucleotide sequence ID" value="NZ_FOFB01000001.1"/>
</dbReference>
<dbReference type="InterPro" id="IPR037066">
    <property type="entry name" value="Plug_dom_sf"/>
</dbReference>
<dbReference type="EMBL" id="FOFB01000001">
    <property type="protein sequence ID" value="SEP58209.1"/>
    <property type="molecule type" value="Genomic_DNA"/>
</dbReference>
<dbReference type="OrthoDB" id="9768177at2"/>
<dbReference type="NCBIfam" id="TIGR04057">
    <property type="entry name" value="SusC_RagA_signa"/>
    <property type="match status" value="1"/>
</dbReference>
<comment type="subcellular location">
    <subcellularLocation>
        <location evidence="1 8">Cell outer membrane</location>
        <topology evidence="1 8">Multi-pass membrane protein</topology>
    </subcellularLocation>
</comment>
<dbReference type="Gene3D" id="2.40.170.20">
    <property type="entry name" value="TonB-dependent receptor, beta-barrel domain"/>
    <property type="match status" value="1"/>
</dbReference>
<dbReference type="InterPro" id="IPR012910">
    <property type="entry name" value="Plug_dom"/>
</dbReference>
<dbReference type="InterPro" id="IPR008969">
    <property type="entry name" value="CarboxyPept-like_regulatory"/>
</dbReference>
<keyword evidence="13" id="KW-1185">Reference proteome</keyword>
<protein>
    <submittedName>
        <fullName evidence="12">TonB-linked outer membrane protein, SusC/RagA family</fullName>
    </submittedName>
</protein>
<evidence type="ECO:0000256" key="1">
    <source>
        <dbReference type="ARBA" id="ARBA00004571"/>
    </source>
</evidence>
<evidence type="ECO:0000256" key="6">
    <source>
        <dbReference type="ARBA" id="ARBA00023136"/>
    </source>
</evidence>
<dbReference type="Pfam" id="PF13715">
    <property type="entry name" value="CarbopepD_reg_2"/>
    <property type="match status" value="1"/>
</dbReference>
<evidence type="ECO:0000259" key="10">
    <source>
        <dbReference type="Pfam" id="PF00593"/>
    </source>
</evidence>